<evidence type="ECO:0000313" key="3">
    <source>
        <dbReference type="Proteomes" id="UP000299102"/>
    </source>
</evidence>
<protein>
    <submittedName>
        <fullName evidence="2">Uncharacterized protein</fullName>
    </submittedName>
</protein>
<dbReference type="Proteomes" id="UP000299102">
    <property type="component" value="Unassembled WGS sequence"/>
</dbReference>
<evidence type="ECO:0000313" key="2">
    <source>
        <dbReference type="EMBL" id="GBP33453.1"/>
    </source>
</evidence>
<feature type="region of interest" description="Disordered" evidence="1">
    <location>
        <begin position="29"/>
        <end position="97"/>
    </location>
</feature>
<evidence type="ECO:0000256" key="1">
    <source>
        <dbReference type="SAM" id="MobiDB-lite"/>
    </source>
</evidence>
<gene>
    <name evidence="2" type="ORF">EVAR_23856_1</name>
</gene>
<organism evidence="2 3">
    <name type="scientific">Eumeta variegata</name>
    <name type="common">Bagworm moth</name>
    <name type="synonym">Eumeta japonica</name>
    <dbReference type="NCBI Taxonomy" id="151549"/>
    <lineage>
        <taxon>Eukaryota</taxon>
        <taxon>Metazoa</taxon>
        <taxon>Ecdysozoa</taxon>
        <taxon>Arthropoda</taxon>
        <taxon>Hexapoda</taxon>
        <taxon>Insecta</taxon>
        <taxon>Pterygota</taxon>
        <taxon>Neoptera</taxon>
        <taxon>Endopterygota</taxon>
        <taxon>Lepidoptera</taxon>
        <taxon>Glossata</taxon>
        <taxon>Ditrysia</taxon>
        <taxon>Tineoidea</taxon>
        <taxon>Psychidae</taxon>
        <taxon>Oiketicinae</taxon>
        <taxon>Eumeta</taxon>
    </lineage>
</organism>
<feature type="compositionally biased region" description="Basic and acidic residues" evidence="1">
    <location>
        <begin position="62"/>
        <end position="74"/>
    </location>
</feature>
<dbReference type="AlphaFoldDB" id="A0A4C1V3Q4"/>
<dbReference type="EMBL" id="BGZK01000274">
    <property type="protein sequence ID" value="GBP33453.1"/>
    <property type="molecule type" value="Genomic_DNA"/>
</dbReference>
<sequence length="97" mass="10364">MAGPPAAGAGGRNYSRSETWGLSKIINAKRVESSSGWSGAEGERRPAAPTEQLVVSLRRRERASAEVTARDNDRPPAVTAHAARPDPTTTRRADQNV</sequence>
<comment type="caution">
    <text evidence="2">The sequence shown here is derived from an EMBL/GenBank/DDBJ whole genome shotgun (WGS) entry which is preliminary data.</text>
</comment>
<reference evidence="2 3" key="1">
    <citation type="journal article" date="2019" name="Commun. Biol.">
        <title>The bagworm genome reveals a unique fibroin gene that provides high tensile strength.</title>
        <authorList>
            <person name="Kono N."/>
            <person name="Nakamura H."/>
            <person name="Ohtoshi R."/>
            <person name="Tomita M."/>
            <person name="Numata K."/>
            <person name="Arakawa K."/>
        </authorList>
    </citation>
    <scope>NUCLEOTIDE SEQUENCE [LARGE SCALE GENOMIC DNA]</scope>
</reference>
<proteinExistence type="predicted"/>
<keyword evidence="3" id="KW-1185">Reference proteome</keyword>
<name>A0A4C1V3Q4_EUMVA</name>
<accession>A0A4C1V3Q4</accession>